<organism evidence="1 2">
    <name type="scientific">Arcticibacterium luteifluviistationis</name>
    <dbReference type="NCBI Taxonomy" id="1784714"/>
    <lineage>
        <taxon>Bacteria</taxon>
        <taxon>Pseudomonadati</taxon>
        <taxon>Bacteroidota</taxon>
        <taxon>Cytophagia</taxon>
        <taxon>Cytophagales</taxon>
        <taxon>Leadbetterellaceae</taxon>
        <taxon>Arcticibacterium</taxon>
    </lineage>
</organism>
<proteinExistence type="predicted"/>
<keyword evidence="2" id="KW-1185">Reference proteome</keyword>
<dbReference type="EMBL" id="CP029480">
    <property type="protein sequence ID" value="AWV99570.1"/>
    <property type="molecule type" value="Genomic_DNA"/>
</dbReference>
<name>A0A2Z4GEG7_9BACT</name>
<evidence type="ECO:0000313" key="1">
    <source>
        <dbReference type="EMBL" id="AWV99570.1"/>
    </source>
</evidence>
<gene>
    <name evidence="1" type="ORF">DJ013_15895</name>
</gene>
<dbReference type="RefSeq" id="WP_111372938.1">
    <property type="nucleotide sequence ID" value="NZ_CP029480.1"/>
</dbReference>
<reference evidence="1 2" key="1">
    <citation type="submission" date="2018-05" db="EMBL/GenBank/DDBJ databases">
        <title>Complete genome sequence of Arcticibacterium luteifluviistationis SM1504T, a cytophagaceae bacterium isolated from Arctic surface seawater.</title>
        <authorList>
            <person name="Li Y."/>
            <person name="Qin Q.-L."/>
        </authorList>
    </citation>
    <scope>NUCLEOTIDE SEQUENCE [LARGE SCALE GENOMIC DNA]</scope>
    <source>
        <strain evidence="1 2">SM1504</strain>
    </source>
</reference>
<sequence length="104" mass="12143">MKSSAFSRAFLLKIGQILLDLSFMELDLIDILRSKLKELHALDKTGKREEIEQFLNGAKELTRKEAFEFLDEEEKLDYGLLLKMSEVDRTDFVSREEVFKLLNA</sequence>
<dbReference type="AlphaFoldDB" id="A0A2Z4GEG7"/>
<protein>
    <submittedName>
        <fullName evidence="1">Uncharacterized protein</fullName>
    </submittedName>
</protein>
<dbReference type="OrthoDB" id="771564at2"/>
<accession>A0A2Z4GEG7</accession>
<evidence type="ECO:0000313" key="2">
    <source>
        <dbReference type="Proteomes" id="UP000249873"/>
    </source>
</evidence>
<dbReference type="Proteomes" id="UP000249873">
    <property type="component" value="Chromosome"/>
</dbReference>
<dbReference type="KEGG" id="als:DJ013_15895"/>